<organism evidence="2 3">
    <name type="scientific">Hibiscus sabdariffa</name>
    <name type="common">roselle</name>
    <dbReference type="NCBI Taxonomy" id="183260"/>
    <lineage>
        <taxon>Eukaryota</taxon>
        <taxon>Viridiplantae</taxon>
        <taxon>Streptophyta</taxon>
        <taxon>Embryophyta</taxon>
        <taxon>Tracheophyta</taxon>
        <taxon>Spermatophyta</taxon>
        <taxon>Magnoliopsida</taxon>
        <taxon>eudicotyledons</taxon>
        <taxon>Gunneridae</taxon>
        <taxon>Pentapetalae</taxon>
        <taxon>rosids</taxon>
        <taxon>malvids</taxon>
        <taxon>Malvales</taxon>
        <taxon>Malvaceae</taxon>
        <taxon>Malvoideae</taxon>
        <taxon>Hibiscus</taxon>
    </lineage>
</organism>
<dbReference type="EMBL" id="JBBPBN010000022">
    <property type="protein sequence ID" value="KAK9013316.1"/>
    <property type="molecule type" value="Genomic_DNA"/>
</dbReference>
<protein>
    <recommendedName>
        <fullName evidence="1">RIN4 pathogenic type III effector avirulence factor Avr cleavage site domain-containing protein</fullName>
    </recommendedName>
</protein>
<accession>A0ABR2RK44</accession>
<feature type="domain" description="RIN4 pathogenic type III effector avirulence factor Avr cleavage site" evidence="1">
    <location>
        <begin position="6"/>
        <end position="33"/>
    </location>
</feature>
<keyword evidence="3" id="KW-1185">Reference proteome</keyword>
<dbReference type="InterPro" id="IPR008700">
    <property type="entry name" value="TypeIII_avirulence_cleave"/>
</dbReference>
<gene>
    <name evidence="2" type="ORF">V6N11_041329</name>
</gene>
<dbReference type="Pfam" id="PF05627">
    <property type="entry name" value="AvrRpt-cleavage"/>
    <property type="match status" value="1"/>
</dbReference>
<evidence type="ECO:0000313" key="3">
    <source>
        <dbReference type="Proteomes" id="UP001396334"/>
    </source>
</evidence>
<name>A0ABR2RK44_9ROSI</name>
<proteinExistence type="predicted"/>
<evidence type="ECO:0000259" key="1">
    <source>
        <dbReference type="Pfam" id="PF05627"/>
    </source>
</evidence>
<sequence length="204" mass="23036">MDDYYRRNRVPAFGSWDWNNDLPFTQCFESARQTGLLRYSYSEDRDLYVAGNLYENDVATPAMIVVPRKRTKVQGKKQRWEASHVKQAAAAAAAAEASPIPMAKPTPKPVDEDLYKISPDLLYARTKKAGSTPPLIFELEKLQQSPMPTVMKNPPNEGDELMKAEKHAMEMNKPNQVWKPRNIPAHAPQRATTVHVHRATCCSG</sequence>
<dbReference type="Proteomes" id="UP001396334">
    <property type="component" value="Unassembled WGS sequence"/>
</dbReference>
<reference evidence="2 3" key="1">
    <citation type="journal article" date="2024" name="G3 (Bethesda)">
        <title>Genome assembly of Hibiscus sabdariffa L. provides insights into metabolisms of medicinal natural products.</title>
        <authorList>
            <person name="Kim T."/>
        </authorList>
    </citation>
    <scope>NUCLEOTIDE SEQUENCE [LARGE SCALE GENOMIC DNA]</scope>
    <source>
        <strain evidence="2">TK-2024</strain>
        <tissue evidence="2">Old leaves</tissue>
    </source>
</reference>
<comment type="caution">
    <text evidence="2">The sequence shown here is derived from an EMBL/GenBank/DDBJ whole genome shotgun (WGS) entry which is preliminary data.</text>
</comment>
<dbReference type="PANTHER" id="PTHR33699">
    <property type="entry name" value="EXPRESSED PROTEIN"/>
    <property type="match status" value="1"/>
</dbReference>
<evidence type="ECO:0000313" key="2">
    <source>
        <dbReference type="EMBL" id="KAK9013316.1"/>
    </source>
</evidence>
<dbReference type="PANTHER" id="PTHR33699:SF2">
    <property type="entry name" value="PATHOGENIC TYPE III EFFECTOR AVIRULENCE FACTOR AVR AVRRPT-CLEAVAGE: CLEAVAGE SITE PROTEIN-RELATED"/>
    <property type="match status" value="1"/>
</dbReference>